<dbReference type="Pfam" id="PF03235">
    <property type="entry name" value="GmrSD_N"/>
    <property type="match status" value="1"/>
</dbReference>
<evidence type="ECO:0000313" key="3">
    <source>
        <dbReference type="Proteomes" id="UP000469870"/>
    </source>
</evidence>
<organism evidence="2 3">
    <name type="scientific">Fundicoccus ignavus</name>
    <dbReference type="NCBI Taxonomy" id="2664442"/>
    <lineage>
        <taxon>Bacteria</taxon>
        <taxon>Bacillati</taxon>
        <taxon>Bacillota</taxon>
        <taxon>Bacilli</taxon>
        <taxon>Lactobacillales</taxon>
        <taxon>Aerococcaceae</taxon>
        <taxon>Fundicoccus</taxon>
    </lineage>
</organism>
<dbReference type="RefSeq" id="WP_153862751.1">
    <property type="nucleotide sequence ID" value="NZ_WJQR01000017.1"/>
</dbReference>
<proteinExistence type="predicted"/>
<evidence type="ECO:0000313" key="2">
    <source>
        <dbReference type="EMBL" id="MRI82696.1"/>
    </source>
</evidence>
<dbReference type="AlphaFoldDB" id="A0A844C1X0"/>
<comment type="caution">
    <text evidence="2">The sequence shown here is derived from an EMBL/GenBank/DDBJ whole genome shotgun (WGS) entry which is preliminary data.</text>
</comment>
<accession>A0A844C1X0</accession>
<dbReference type="EMBL" id="WJQR01000017">
    <property type="protein sequence ID" value="MRI82696.1"/>
    <property type="molecule type" value="Genomic_DNA"/>
</dbReference>
<protein>
    <submittedName>
        <fullName evidence="2">DUF262 domain-containing protein</fullName>
    </submittedName>
</protein>
<evidence type="ECO:0000259" key="1">
    <source>
        <dbReference type="Pfam" id="PF03235"/>
    </source>
</evidence>
<gene>
    <name evidence="2" type="ORF">GIY11_11820</name>
</gene>
<reference evidence="2 3" key="1">
    <citation type="submission" date="2019-11" db="EMBL/GenBank/DDBJ databases">
        <title>Characterisation of Fundicoccus ignavus gen. nov. sp. nov., a novel genus of the family Aerococcaceae isolated from bulk tank milk.</title>
        <authorList>
            <person name="Siebert A."/>
            <person name="Huptas C."/>
            <person name="Wenning M."/>
            <person name="Scherer S."/>
            <person name="Doll E.V."/>
        </authorList>
    </citation>
    <scope>NUCLEOTIDE SEQUENCE [LARGE SCALE GENOMIC DNA]</scope>
    <source>
        <strain evidence="2 3">DSM 109653</strain>
    </source>
</reference>
<dbReference type="InterPro" id="IPR004919">
    <property type="entry name" value="GmrSD_N"/>
</dbReference>
<dbReference type="PANTHER" id="PTHR37292">
    <property type="entry name" value="VNG6097C"/>
    <property type="match status" value="1"/>
</dbReference>
<feature type="domain" description="GmrSD restriction endonucleases N-terminal" evidence="1">
    <location>
        <begin position="13"/>
        <end position="216"/>
    </location>
</feature>
<sequence length="596" mass="69225">MSNYNVNNYTISTLLGWIRDGQVAIPEIQRPFVWKKSKVRDLIDSLFKNYPVGYIITWKNPDVRLKDGSLSQGKNILIDGQQRVTALMAAISGEPVIDHNYSKGRITIAFNPKTRVFEVSNAAIIKDEAWIPDISALFKPDFSQYQFIMDYCEKHPDVNPDKLNQRIQKLINIKNNQIGIIELNSELGIDTVNQIFVRINSQGTSLSQSDFVMSKIAVNNVYNGPLIRKTIDYFANVIQTPSNLQTILNNDSEFTQSDYFHLIKWVTNYESSVFLPKYNDIIRVIFAVKFKRGRMSDLVSLLSGRNFETRGYEDRIIQETFTLLDEGLKQFLNEINFKRFCMIIKSIGVVDKKMITSQNNINFAYALFLLLREKGYADHIVQKVVRKWYVLATLTGKYSSSPESQIDFDIKRFNEQDPEVYLHRTEQGELGDSYWETILPDNYNTNSIRSPYFNVFLMAQVFNKTKAFLSDKITVQQLLEERGDLHHIFPKNYLVKNGFKQNQYNQLSNYVYAEQPINIRISNHAPKEYLGRIMEQIKSGQLELGEIQSIQKLEQNFKENAIPLNLIGMDIASYNDFLNDRRQLMSEVVRLYYNEL</sequence>
<dbReference type="Proteomes" id="UP000469870">
    <property type="component" value="Unassembled WGS sequence"/>
</dbReference>
<name>A0A844C1X0_9LACT</name>
<dbReference type="PANTHER" id="PTHR37292:SF2">
    <property type="entry name" value="DUF262 DOMAIN-CONTAINING PROTEIN"/>
    <property type="match status" value="1"/>
</dbReference>